<dbReference type="AlphaFoldDB" id="A0AAD7V6G4"/>
<proteinExistence type="predicted"/>
<accession>A0AAD7V6G4</accession>
<dbReference type="InterPro" id="IPR027911">
    <property type="entry name" value="DUF4604"/>
</dbReference>
<organism evidence="3 4">
    <name type="scientific">Lichtheimia ornata</name>
    <dbReference type="NCBI Taxonomy" id="688661"/>
    <lineage>
        <taxon>Eukaryota</taxon>
        <taxon>Fungi</taxon>
        <taxon>Fungi incertae sedis</taxon>
        <taxon>Mucoromycota</taxon>
        <taxon>Mucoromycotina</taxon>
        <taxon>Mucoromycetes</taxon>
        <taxon>Mucorales</taxon>
        <taxon>Lichtheimiaceae</taxon>
        <taxon>Lichtheimia</taxon>
    </lineage>
</organism>
<feature type="compositionally biased region" description="Basic and acidic residues" evidence="1">
    <location>
        <begin position="85"/>
        <end position="104"/>
    </location>
</feature>
<feature type="compositionally biased region" description="Basic and acidic residues" evidence="1">
    <location>
        <begin position="65"/>
        <end position="76"/>
    </location>
</feature>
<gene>
    <name evidence="3" type="ORF">O0I10_005199</name>
</gene>
<feature type="compositionally biased region" description="Acidic residues" evidence="1">
    <location>
        <begin position="45"/>
        <end position="58"/>
    </location>
</feature>
<protein>
    <recommendedName>
        <fullName evidence="2">DUF4604 domain-containing protein</fullName>
    </recommendedName>
</protein>
<keyword evidence="4" id="KW-1185">Reference proteome</keyword>
<dbReference type="Proteomes" id="UP001234581">
    <property type="component" value="Unassembled WGS sequence"/>
</dbReference>
<feature type="compositionally biased region" description="Basic and acidic residues" evidence="1">
    <location>
        <begin position="117"/>
        <end position="128"/>
    </location>
</feature>
<feature type="domain" description="DUF4604" evidence="2">
    <location>
        <begin position="13"/>
        <end position="157"/>
    </location>
</feature>
<evidence type="ECO:0000313" key="3">
    <source>
        <dbReference type="EMBL" id="KAJ8659160.1"/>
    </source>
</evidence>
<dbReference type="Pfam" id="PF15377">
    <property type="entry name" value="DUF4604"/>
    <property type="match status" value="1"/>
</dbReference>
<evidence type="ECO:0000259" key="2">
    <source>
        <dbReference type="Pfam" id="PF15377"/>
    </source>
</evidence>
<comment type="caution">
    <text evidence="3">The sequence shown here is derived from an EMBL/GenBank/DDBJ whole genome shotgun (WGS) entry which is preliminary data.</text>
</comment>
<reference evidence="3 4" key="1">
    <citation type="submission" date="2023-03" db="EMBL/GenBank/DDBJ databases">
        <title>Genome sequence of Lichtheimia ornata CBS 291.66.</title>
        <authorList>
            <person name="Mohabir J.T."/>
            <person name="Shea T.P."/>
            <person name="Kurbessoian T."/>
            <person name="Berby B."/>
            <person name="Fontaine J."/>
            <person name="Livny J."/>
            <person name="Gnirke A."/>
            <person name="Stajich J.E."/>
            <person name="Cuomo C.A."/>
        </authorList>
    </citation>
    <scope>NUCLEOTIDE SEQUENCE [LARGE SCALE GENOMIC DNA]</scope>
    <source>
        <strain evidence="3">CBS 291.66</strain>
    </source>
</reference>
<name>A0AAD7V6G4_9FUNG</name>
<feature type="region of interest" description="Disordered" evidence="1">
    <location>
        <begin position="43"/>
        <end position="159"/>
    </location>
</feature>
<dbReference type="GeneID" id="83212612"/>
<feature type="compositionally biased region" description="Basic residues" evidence="1">
    <location>
        <begin position="138"/>
        <end position="149"/>
    </location>
</feature>
<evidence type="ECO:0000256" key="1">
    <source>
        <dbReference type="SAM" id="MobiDB-lite"/>
    </source>
</evidence>
<dbReference type="RefSeq" id="XP_058344073.1">
    <property type="nucleotide sequence ID" value="XM_058485246.1"/>
</dbReference>
<sequence length="159" mass="18114">MPPKELTPHQVSKGLSYVHKEAPFLARLKSERQGEVKIQARFQDYEDGQDDEDYDELEGAQIVTLDKHGKEVHENESKEEDDDNNETKTSDNEREDKPAVDENGRILFRAKKRKAASSKDDEKDETTKESSSSSSSAKKPKKKKSKKVIKLSFDGDEDE</sequence>
<evidence type="ECO:0000313" key="4">
    <source>
        <dbReference type="Proteomes" id="UP001234581"/>
    </source>
</evidence>
<dbReference type="EMBL" id="JARTCD010000020">
    <property type="protein sequence ID" value="KAJ8659160.1"/>
    <property type="molecule type" value="Genomic_DNA"/>
</dbReference>